<dbReference type="InterPro" id="IPR012951">
    <property type="entry name" value="BBE"/>
</dbReference>
<dbReference type="PROSITE" id="PS00862">
    <property type="entry name" value="OX2_COVAL_FAD"/>
    <property type="match status" value="1"/>
</dbReference>
<keyword evidence="8" id="KW-1185">Reference proteome</keyword>
<dbReference type="InterPro" id="IPR006093">
    <property type="entry name" value="Oxy_OxRdtase_FAD_BS"/>
</dbReference>
<dbReference type="InterPro" id="IPR036318">
    <property type="entry name" value="FAD-bd_PCMH-like_sf"/>
</dbReference>
<comment type="cofactor">
    <cofactor evidence="1">
        <name>FAD</name>
        <dbReference type="ChEBI" id="CHEBI:57692"/>
    </cofactor>
</comment>
<organism evidence="7 8">
    <name type="scientific">Nocardioides pocheonensis</name>
    <dbReference type="NCBI Taxonomy" id="661485"/>
    <lineage>
        <taxon>Bacteria</taxon>
        <taxon>Bacillati</taxon>
        <taxon>Actinomycetota</taxon>
        <taxon>Actinomycetes</taxon>
        <taxon>Propionibacteriales</taxon>
        <taxon>Nocardioidaceae</taxon>
        <taxon>Nocardioides</taxon>
    </lineage>
</organism>
<dbReference type="AlphaFoldDB" id="A0A3N0GH02"/>
<dbReference type="Pfam" id="PF08031">
    <property type="entry name" value="BBE"/>
    <property type="match status" value="1"/>
</dbReference>
<evidence type="ECO:0000256" key="5">
    <source>
        <dbReference type="ARBA" id="ARBA00023002"/>
    </source>
</evidence>
<dbReference type="RefSeq" id="WP_123225175.1">
    <property type="nucleotide sequence ID" value="NZ_RJSF01000048.1"/>
</dbReference>
<dbReference type="InterPro" id="IPR006094">
    <property type="entry name" value="Oxid_FAD_bind_N"/>
</dbReference>
<dbReference type="InterPro" id="IPR016166">
    <property type="entry name" value="FAD-bd_PCMH"/>
</dbReference>
<evidence type="ECO:0000256" key="1">
    <source>
        <dbReference type="ARBA" id="ARBA00001974"/>
    </source>
</evidence>
<keyword evidence="3" id="KW-0285">Flavoprotein</keyword>
<dbReference type="InterPro" id="IPR016167">
    <property type="entry name" value="FAD-bd_PCMH_sub1"/>
</dbReference>
<accession>A0A3N0GH02</accession>
<feature type="domain" description="FAD-binding PCMH-type" evidence="6">
    <location>
        <begin position="24"/>
        <end position="193"/>
    </location>
</feature>
<dbReference type="Gene3D" id="3.40.462.20">
    <property type="match status" value="1"/>
</dbReference>
<dbReference type="InterPro" id="IPR016169">
    <property type="entry name" value="FAD-bd_PCMH_sub2"/>
</dbReference>
<comment type="caution">
    <text evidence="7">The sequence shown here is derived from an EMBL/GenBank/DDBJ whole genome shotgun (WGS) entry which is preliminary data.</text>
</comment>
<dbReference type="Gene3D" id="3.30.43.10">
    <property type="entry name" value="Uridine Diphospho-n-acetylenolpyruvylglucosamine Reductase, domain 2"/>
    <property type="match status" value="1"/>
</dbReference>
<evidence type="ECO:0000313" key="7">
    <source>
        <dbReference type="EMBL" id="RNM11486.1"/>
    </source>
</evidence>
<dbReference type="EMBL" id="RJSF01000048">
    <property type="protein sequence ID" value="RNM11486.1"/>
    <property type="molecule type" value="Genomic_DNA"/>
</dbReference>
<sequence>MTIDHIAIRPGDAEYDAARTTIAGTAAPAVVIRPTTTDEVVDAIAYVREHGLELAVRSGGHNALGFGNSDGGAVIDVSRLDSVDVLGDGRVRIGAGARWGDAAAALADHGLAITSGDTVSVGVGGLTQAGGIGWMVRKHGLTVDSVLGAELVTAAGDVVRADAGTNPDLFWALRGGAGNFGIVTAFEFQAQPVTTIHFGTIAFALDEVPQLLKGWAAAMDAAPEELSTALALMPGFGDFPAGAMMWVAYCGDDPSEIDPLRSLGNVVSDTVTEKPYAEVLEEAHPPEGIQPVLGNAFLEQLSGEVIDAVAAAYAQGTAGRVVFFRSLGGAMGRVAPDATAFAHRAAQVLVVSAKFLPLDAPDEAVAGARAEWETIGRHGIGAYAGFLGSDTADDLAALYPAETLARLTEVKRAWDPENLFRRNFNIKP</sequence>
<gene>
    <name evidence="7" type="ORF">EFL26_22495</name>
</gene>
<dbReference type="PROSITE" id="PS51387">
    <property type="entry name" value="FAD_PCMH"/>
    <property type="match status" value="1"/>
</dbReference>
<dbReference type="GO" id="GO:0071949">
    <property type="term" value="F:FAD binding"/>
    <property type="evidence" value="ECO:0007669"/>
    <property type="project" value="InterPro"/>
</dbReference>
<dbReference type="SUPFAM" id="SSF56176">
    <property type="entry name" value="FAD-binding/transporter-associated domain-like"/>
    <property type="match status" value="1"/>
</dbReference>
<evidence type="ECO:0000256" key="4">
    <source>
        <dbReference type="ARBA" id="ARBA00022827"/>
    </source>
</evidence>
<name>A0A3N0GH02_9ACTN</name>
<dbReference type="Proteomes" id="UP000279994">
    <property type="component" value="Unassembled WGS sequence"/>
</dbReference>
<dbReference type="Pfam" id="PF01565">
    <property type="entry name" value="FAD_binding_4"/>
    <property type="match status" value="1"/>
</dbReference>
<dbReference type="OrthoDB" id="3682986at2"/>
<evidence type="ECO:0000256" key="2">
    <source>
        <dbReference type="ARBA" id="ARBA00005466"/>
    </source>
</evidence>
<keyword evidence="5" id="KW-0560">Oxidoreductase</keyword>
<keyword evidence="4" id="KW-0274">FAD</keyword>
<proteinExistence type="inferred from homology"/>
<dbReference type="Gene3D" id="3.30.465.10">
    <property type="match status" value="1"/>
</dbReference>
<evidence type="ECO:0000259" key="6">
    <source>
        <dbReference type="PROSITE" id="PS51387"/>
    </source>
</evidence>
<evidence type="ECO:0000256" key="3">
    <source>
        <dbReference type="ARBA" id="ARBA00022630"/>
    </source>
</evidence>
<dbReference type="PANTHER" id="PTHR42973">
    <property type="entry name" value="BINDING OXIDOREDUCTASE, PUTATIVE (AFU_ORTHOLOGUE AFUA_1G17690)-RELATED"/>
    <property type="match status" value="1"/>
</dbReference>
<dbReference type="GO" id="GO:0016491">
    <property type="term" value="F:oxidoreductase activity"/>
    <property type="evidence" value="ECO:0007669"/>
    <property type="project" value="UniProtKB-KW"/>
</dbReference>
<comment type="similarity">
    <text evidence="2">Belongs to the oxygen-dependent FAD-linked oxidoreductase family.</text>
</comment>
<reference evidence="7 8" key="1">
    <citation type="submission" date="2018-11" db="EMBL/GenBank/DDBJ databases">
        <authorList>
            <person name="Li F."/>
        </authorList>
    </citation>
    <scope>NUCLEOTIDE SEQUENCE [LARGE SCALE GENOMIC DNA]</scope>
    <source>
        <strain evidence="7 8">Gsoil 818</strain>
    </source>
</reference>
<evidence type="ECO:0000313" key="8">
    <source>
        <dbReference type="Proteomes" id="UP000279994"/>
    </source>
</evidence>
<dbReference type="PANTHER" id="PTHR42973:SF39">
    <property type="entry name" value="FAD-BINDING PCMH-TYPE DOMAIN-CONTAINING PROTEIN"/>
    <property type="match status" value="1"/>
</dbReference>
<dbReference type="InterPro" id="IPR050416">
    <property type="entry name" value="FAD-linked_Oxidoreductase"/>
</dbReference>
<protein>
    <submittedName>
        <fullName evidence="7">FAD-binding oxidoreductase</fullName>
    </submittedName>
</protein>